<evidence type="ECO:0000256" key="2">
    <source>
        <dbReference type="ARBA" id="ARBA00023015"/>
    </source>
</evidence>
<dbReference type="GO" id="GO:0045944">
    <property type="term" value="P:positive regulation of transcription by RNA polymerase II"/>
    <property type="evidence" value="ECO:0007669"/>
    <property type="project" value="TreeGrafter"/>
</dbReference>
<comment type="caution">
    <text evidence="7">The sequence shown here is derived from an EMBL/GenBank/DDBJ whole genome shotgun (WGS) entry which is preliminary data.</text>
</comment>
<comment type="subcellular location">
    <subcellularLocation>
        <location evidence="1">Nucleus</location>
    </subcellularLocation>
</comment>
<dbReference type="Pfam" id="PF11951">
    <property type="entry name" value="Fungal_trans_2"/>
    <property type="match status" value="1"/>
</dbReference>
<accession>A0AAN6IF87</accession>
<dbReference type="SUPFAM" id="SSF57701">
    <property type="entry name" value="Zn2/Cys6 DNA-binding domain"/>
    <property type="match status" value="1"/>
</dbReference>
<organism evidence="7 8">
    <name type="scientific">Exophiala viscosa</name>
    <dbReference type="NCBI Taxonomy" id="2486360"/>
    <lineage>
        <taxon>Eukaryota</taxon>
        <taxon>Fungi</taxon>
        <taxon>Dikarya</taxon>
        <taxon>Ascomycota</taxon>
        <taxon>Pezizomycotina</taxon>
        <taxon>Eurotiomycetes</taxon>
        <taxon>Chaetothyriomycetidae</taxon>
        <taxon>Chaetothyriales</taxon>
        <taxon>Herpotrichiellaceae</taxon>
        <taxon>Exophiala</taxon>
    </lineage>
</organism>
<evidence type="ECO:0000313" key="8">
    <source>
        <dbReference type="Proteomes" id="UP001203852"/>
    </source>
</evidence>
<proteinExistence type="predicted"/>
<dbReference type="AlphaFoldDB" id="A0AAN6IF87"/>
<dbReference type="CDD" id="cd00067">
    <property type="entry name" value="GAL4"/>
    <property type="match status" value="1"/>
</dbReference>
<dbReference type="InterPro" id="IPR036864">
    <property type="entry name" value="Zn2-C6_fun-type_DNA-bd_sf"/>
</dbReference>
<dbReference type="InterPro" id="IPR001138">
    <property type="entry name" value="Zn2Cys6_DnaBD"/>
</dbReference>
<dbReference type="GO" id="GO:0000976">
    <property type="term" value="F:transcription cis-regulatory region binding"/>
    <property type="evidence" value="ECO:0007669"/>
    <property type="project" value="TreeGrafter"/>
</dbReference>
<evidence type="ECO:0000313" key="7">
    <source>
        <dbReference type="EMBL" id="KAI1615353.1"/>
    </source>
</evidence>
<evidence type="ECO:0000256" key="1">
    <source>
        <dbReference type="ARBA" id="ARBA00004123"/>
    </source>
</evidence>
<dbReference type="EMBL" id="MU404352">
    <property type="protein sequence ID" value="KAI1615353.1"/>
    <property type="molecule type" value="Genomic_DNA"/>
</dbReference>
<dbReference type="Pfam" id="PF00172">
    <property type="entry name" value="Zn_clus"/>
    <property type="match status" value="1"/>
</dbReference>
<keyword evidence="3" id="KW-0238">DNA-binding</keyword>
<keyword evidence="5" id="KW-0539">Nucleus</keyword>
<dbReference type="GO" id="GO:0005634">
    <property type="term" value="C:nucleus"/>
    <property type="evidence" value="ECO:0007669"/>
    <property type="project" value="UniProtKB-SubCell"/>
</dbReference>
<keyword evidence="4" id="KW-0804">Transcription</keyword>
<gene>
    <name evidence="7" type="ORF">EDD36DRAFT_432675</name>
</gene>
<evidence type="ECO:0000256" key="3">
    <source>
        <dbReference type="ARBA" id="ARBA00023125"/>
    </source>
</evidence>
<evidence type="ECO:0000256" key="5">
    <source>
        <dbReference type="ARBA" id="ARBA00023242"/>
    </source>
</evidence>
<name>A0AAN6IF87_9EURO</name>
<dbReference type="PANTHER" id="PTHR37534:SF49">
    <property type="entry name" value="LYSINE BIOSYNTHESIS REGULATORY PROTEIN LYS14"/>
    <property type="match status" value="1"/>
</dbReference>
<dbReference type="GO" id="GO:0008270">
    <property type="term" value="F:zinc ion binding"/>
    <property type="evidence" value="ECO:0007669"/>
    <property type="project" value="InterPro"/>
</dbReference>
<sequence length="637" mass="71289">MPKVTSQRTFTACWTCRRRNIRCGNAQPTCSQCKSSGLECEGYDIRLVWVDQETGTYLPRQRRLYSCDATWKGYPGWTSKQVDHLIQQCELRQCRCALHQVPSPFTIFTLPTESIDDSIEATSEEEQDREHYGLSVTPSGCPSSEARDFCNVSSTSASVSEYDDLVHASDSAELDLLPSPTSQADLILEGRPRPERCRSSHGRGARNSRTAKWSTWLLNLLHEPSSMLAQTHDESRLFHHYTSYLSTQMVPIDSAHNPWRSTYPVIAAHQALSSNQRSRSLYHAIIAMSGLHLANLKGSEHGTYEVMTATRYYGMALRSVRESLSEPTAGDYNCVLAALIVMILAEHAFEAAGSSRGWRTHLAGGLRFIMHHLAQDRNPWARGHDAWVMTQTLAMFAIIAQTTSNHSTTSTGSLSEIRHVLHDAMAHPRFGYTVGGNARLLNAIYQVRHLEEQITMARAVQDAAADAPIRREAEKIMRELHISACDDDVDTYLSGTDTSSKMRGQVKMHLDLFAASIRIYCQRNVLHAPPSAVVDYVHQVLTLANALMDADCGAVFIWPVMVAAVEAYTPESQALARRFFDRAEKRGGANRKAMHRVIRQVWTDRERLASECCCDSGDVAIDWREVMESLGVDILLL</sequence>
<dbReference type="GO" id="GO:0000981">
    <property type="term" value="F:DNA-binding transcription factor activity, RNA polymerase II-specific"/>
    <property type="evidence" value="ECO:0007669"/>
    <property type="project" value="InterPro"/>
</dbReference>
<dbReference type="Proteomes" id="UP001203852">
    <property type="component" value="Unassembled WGS sequence"/>
</dbReference>
<dbReference type="PROSITE" id="PS50048">
    <property type="entry name" value="ZN2_CY6_FUNGAL_2"/>
    <property type="match status" value="1"/>
</dbReference>
<dbReference type="SMART" id="SM00066">
    <property type="entry name" value="GAL4"/>
    <property type="match status" value="1"/>
</dbReference>
<keyword evidence="8" id="KW-1185">Reference proteome</keyword>
<dbReference type="PANTHER" id="PTHR37534">
    <property type="entry name" value="TRANSCRIPTIONAL ACTIVATOR PROTEIN UGA3"/>
    <property type="match status" value="1"/>
</dbReference>
<evidence type="ECO:0000259" key="6">
    <source>
        <dbReference type="PROSITE" id="PS50048"/>
    </source>
</evidence>
<reference evidence="7" key="1">
    <citation type="journal article" date="2022" name="bioRxiv">
        <title>Deciphering the potential niche of two novel black yeast fungi from a biological soil crust based on their genomes, phenotypes, and melanin regulation.</title>
        <authorList>
            <consortium name="DOE Joint Genome Institute"/>
            <person name="Carr E.C."/>
            <person name="Barton Q."/>
            <person name="Grambo S."/>
            <person name="Sullivan M."/>
            <person name="Renfro C.M."/>
            <person name="Kuo A."/>
            <person name="Pangilinan J."/>
            <person name="Lipzen A."/>
            <person name="Keymanesh K."/>
            <person name="Savage E."/>
            <person name="Barry K."/>
            <person name="Grigoriev I.V."/>
            <person name="Riekhof W.R."/>
            <person name="Harris S.S."/>
        </authorList>
    </citation>
    <scope>NUCLEOTIDE SEQUENCE</scope>
    <source>
        <strain evidence="7">JF 03-4F</strain>
    </source>
</reference>
<protein>
    <submittedName>
        <fullName evidence="7">Fungal-specific transcription factor domain-containing protein</fullName>
    </submittedName>
</protein>
<evidence type="ECO:0000256" key="4">
    <source>
        <dbReference type="ARBA" id="ARBA00023163"/>
    </source>
</evidence>
<dbReference type="Gene3D" id="4.10.240.10">
    <property type="entry name" value="Zn(2)-C6 fungal-type DNA-binding domain"/>
    <property type="match status" value="1"/>
</dbReference>
<keyword evidence="2" id="KW-0805">Transcription regulation</keyword>
<feature type="domain" description="Zn(2)-C6 fungal-type" evidence="6">
    <location>
        <begin position="12"/>
        <end position="40"/>
    </location>
</feature>
<dbReference type="InterPro" id="IPR021858">
    <property type="entry name" value="Fun_TF"/>
</dbReference>